<dbReference type="GO" id="GO:0003723">
    <property type="term" value="F:RNA binding"/>
    <property type="evidence" value="ECO:0007669"/>
    <property type="project" value="UniProtKB-UniRule"/>
</dbReference>
<organism evidence="3">
    <name type="scientific">Aureoumbra lagunensis</name>
    <dbReference type="NCBI Taxonomy" id="44058"/>
    <lineage>
        <taxon>Eukaryota</taxon>
        <taxon>Sar</taxon>
        <taxon>Stramenopiles</taxon>
        <taxon>Ochrophyta</taxon>
        <taxon>Pelagophyceae</taxon>
        <taxon>Pelagomonadales</taxon>
        <taxon>Aureoumbra</taxon>
    </lineage>
</organism>
<dbReference type="Pfam" id="PF10075">
    <property type="entry name" value="CSN8_PSD8_EIF3K"/>
    <property type="match status" value="1"/>
</dbReference>
<dbReference type="GO" id="GO:0005852">
    <property type="term" value="C:eukaryotic translation initiation factor 3 complex"/>
    <property type="evidence" value="ECO:0007669"/>
    <property type="project" value="UniProtKB-UniRule"/>
</dbReference>
<dbReference type="InterPro" id="IPR016020">
    <property type="entry name" value="Transl_init_fac_sub12_N_euk"/>
</dbReference>
<dbReference type="GO" id="GO:0001732">
    <property type="term" value="P:formation of cytoplasmic translation initiation complex"/>
    <property type="evidence" value="ECO:0007669"/>
    <property type="project" value="UniProtKB-UniRule"/>
</dbReference>
<proteinExistence type="inferred from homology"/>
<keyword evidence="1" id="KW-0396">Initiation factor</keyword>
<dbReference type="PANTHER" id="PTHR13022">
    <property type="entry name" value="EUKARYOTIC TRANSLATION INITIATION FACTOR 3 SUBUNIT 11"/>
    <property type="match status" value="1"/>
</dbReference>
<comment type="subcellular location">
    <subcellularLocation>
        <location evidence="1">Cytoplasm</location>
    </subcellularLocation>
</comment>
<comment type="function">
    <text evidence="1">Component of the eukaryotic translation initiation factor 3 (eIF-3) complex, which is involved in protein synthesis of a specialized repertoire of mRNAs and, together with other initiation factors, stimulates binding of mRNA and methionyl-tRNAi to the 40S ribosome. The eIF-3 complex specifically targets and initiates translation of a subset of mRNAs involved in cell proliferation.</text>
</comment>
<comment type="subunit">
    <text evidence="1">Component of the eukaryotic translation initiation factor 3 (eIF-3) complex.</text>
</comment>
<dbReference type="SUPFAM" id="SSF48371">
    <property type="entry name" value="ARM repeat"/>
    <property type="match status" value="1"/>
</dbReference>
<dbReference type="AlphaFoldDB" id="A0A7S3K7B0"/>
<dbReference type="GO" id="GO:0016282">
    <property type="term" value="C:eukaryotic 43S preinitiation complex"/>
    <property type="evidence" value="ECO:0007669"/>
    <property type="project" value="UniProtKB-UniRule"/>
</dbReference>
<dbReference type="InterPro" id="IPR036388">
    <property type="entry name" value="WH-like_DNA-bd_sf"/>
</dbReference>
<dbReference type="GO" id="GO:0033290">
    <property type="term" value="C:eukaryotic 48S preinitiation complex"/>
    <property type="evidence" value="ECO:0007669"/>
    <property type="project" value="UniProtKB-UniRule"/>
</dbReference>
<dbReference type="EMBL" id="HBIJ01023317">
    <property type="protein sequence ID" value="CAE0374562.1"/>
    <property type="molecule type" value="Transcribed_RNA"/>
</dbReference>
<reference evidence="3" key="1">
    <citation type="submission" date="2021-01" db="EMBL/GenBank/DDBJ databases">
        <authorList>
            <person name="Corre E."/>
            <person name="Pelletier E."/>
            <person name="Niang G."/>
            <person name="Scheremetjew M."/>
            <person name="Finn R."/>
            <person name="Kale V."/>
            <person name="Holt S."/>
            <person name="Cochrane G."/>
            <person name="Meng A."/>
            <person name="Brown T."/>
            <person name="Cohen L."/>
        </authorList>
    </citation>
    <scope>NUCLEOTIDE SEQUENCE</scope>
    <source>
        <strain evidence="3">CCMP1510</strain>
    </source>
</reference>
<feature type="domain" description="CSN8/PSMD8/EIF3K" evidence="2">
    <location>
        <begin position="71"/>
        <end position="183"/>
    </location>
</feature>
<protein>
    <recommendedName>
        <fullName evidence="1">Eukaryotic translation initiation factor 3 subunit K</fullName>
        <shortName evidence="1">eIF3k</shortName>
    </recommendedName>
    <alternativeName>
        <fullName evidence="1">eIF-3 p25</fullName>
    </alternativeName>
</protein>
<dbReference type="GO" id="GO:0006446">
    <property type="term" value="P:regulation of translational initiation"/>
    <property type="evidence" value="ECO:0007669"/>
    <property type="project" value="InterPro"/>
</dbReference>
<dbReference type="InterPro" id="IPR016024">
    <property type="entry name" value="ARM-type_fold"/>
</dbReference>
<dbReference type="PANTHER" id="PTHR13022:SF0">
    <property type="entry name" value="EUKARYOTIC TRANSLATION INITIATION FACTOR 3 SUBUNIT K"/>
    <property type="match status" value="1"/>
</dbReference>
<accession>A0A7S3K7B0</accession>
<dbReference type="GO" id="GO:0003743">
    <property type="term" value="F:translation initiation factor activity"/>
    <property type="evidence" value="ECO:0007669"/>
    <property type="project" value="UniProtKB-UniRule"/>
</dbReference>
<evidence type="ECO:0000313" key="3">
    <source>
        <dbReference type="EMBL" id="CAE0374562.1"/>
    </source>
</evidence>
<keyword evidence="1" id="KW-0648">Protein biosynthesis</keyword>
<dbReference type="HAMAP" id="MF_03010">
    <property type="entry name" value="eIF3k"/>
    <property type="match status" value="1"/>
</dbReference>
<dbReference type="InterPro" id="IPR009374">
    <property type="entry name" value="eIF3k"/>
</dbReference>
<keyword evidence="1" id="KW-0963">Cytoplasm</keyword>
<name>A0A7S3K7B0_9STRA</name>
<sequence>MSDLIASSEHRLRRRSAEISRLLQSSEQFKESSISTLESYVESQVTDKNYDFGANKQLIKLYQFFPSNCQGEILAKVLAMAMMARPATDLKALLYMCPEALIEINPLAKRVIQCESLLAAAKFAEFWQQAMNAEESLDTLIPGFSASIRRFILDLLALTYQSLSIDVCAPILGLSTDQLRTLTTSPPAGLPLLPSTDPVFIKFIPNQENQPRHLAAGKSVQLSTLLDLAAPQDDPFHHISEISS</sequence>
<dbReference type="GO" id="GO:0043022">
    <property type="term" value="F:ribosome binding"/>
    <property type="evidence" value="ECO:0007669"/>
    <property type="project" value="InterPro"/>
</dbReference>
<dbReference type="InterPro" id="IPR033464">
    <property type="entry name" value="CSN8_PSD8_EIF3K"/>
</dbReference>
<comment type="similarity">
    <text evidence="1">Belongs to the eIF-3 subunit K family.</text>
</comment>
<dbReference type="Gene3D" id="1.25.40.250">
    <property type="entry name" value="ARM repeat, domain 1"/>
    <property type="match status" value="1"/>
</dbReference>
<dbReference type="Gene3D" id="1.10.10.10">
    <property type="entry name" value="Winged helix-like DNA-binding domain superfamily/Winged helix DNA-binding domain"/>
    <property type="match status" value="1"/>
</dbReference>
<gene>
    <name evidence="3" type="ORF">ALAG00032_LOCUS15365</name>
</gene>
<evidence type="ECO:0000256" key="1">
    <source>
        <dbReference type="HAMAP-Rule" id="MF_03010"/>
    </source>
</evidence>
<evidence type="ECO:0000259" key="2">
    <source>
        <dbReference type="Pfam" id="PF10075"/>
    </source>
</evidence>